<feature type="region of interest" description="Disordered" evidence="1">
    <location>
        <begin position="421"/>
        <end position="510"/>
    </location>
</feature>
<comment type="caution">
    <text evidence="3">The sequence shown here is derived from an EMBL/GenBank/DDBJ whole genome shotgun (WGS) entry which is preliminary data.</text>
</comment>
<dbReference type="AlphaFoldDB" id="A0ABD5Y3D0"/>
<keyword evidence="2" id="KW-0812">Transmembrane</keyword>
<proteinExistence type="predicted"/>
<evidence type="ECO:0000313" key="3">
    <source>
        <dbReference type="EMBL" id="MFC7140285.1"/>
    </source>
</evidence>
<protein>
    <submittedName>
        <fullName evidence="3">BGTF surface domain-containing protein</fullName>
    </submittedName>
</protein>
<organism evidence="3 4">
    <name type="scientific">Halosimplex aquaticum</name>
    <dbReference type="NCBI Taxonomy" id="3026162"/>
    <lineage>
        <taxon>Archaea</taxon>
        <taxon>Methanobacteriati</taxon>
        <taxon>Methanobacteriota</taxon>
        <taxon>Stenosarchaea group</taxon>
        <taxon>Halobacteria</taxon>
        <taxon>Halobacteriales</taxon>
        <taxon>Haloarculaceae</taxon>
        <taxon>Halosimplex</taxon>
    </lineage>
</organism>
<feature type="compositionally biased region" description="Polar residues" evidence="1">
    <location>
        <begin position="429"/>
        <end position="438"/>
    </location>
</feature>
<evidence type="ECO:0000313" key="4">
    <source>
        <dbReference type="Proteomes" id="UP001596432"/>
    </source>
</evidence>
<dbReference type="RefSeq" id="WP_274325846.1">
    <property type="nucleotide sequence ID" value="NZ_CP118158.1"/>
</dbReference>
<dbReference type="Proteomes" id="UP001596432">
    <property type="component" value="Unassembled WGS sequence"/>
</dbReference>
<feature type="transmembrane region" description="Helical" evidence="2">
    <location>
        <begin position="515"/>
        <end position="534"/>
    </location>
</feature>
<accession>A0ABD5Y3D0</accession>
<keyword evidence="4" id="KW-1185">Reference proteome</keyword>
<evidence type="ECO:0000256" key="1">
    <source>
        <dbReference type="SAM" id="MobiDB-lite"/>
    </source>
</evidence>
<dbReference type="GeneID" id="78820568"/>
<reference evidence="3 4" key="1">
    <citation type="journal article" date="2019" name="Int. J. Syst. Evol. Microbiol.">
        <title>The Global Catalogue of Microorganisms (GCM) 10K type strain sequencing project: providing services to taxonomists for standard genome sequencing and annotation.</title>
        <authorList>
            <consortium name="The Broad Institute Genomics Platform"/>
            <consortium name="The Broad Institute Genome Sequencing Center for Infectious Disease"/>
            <person name="Wu L."/>
            <person name="Ma J."/>
        </authorList>
    </citation>
    <scope>NUCLEOTIDE SEQUENCE [LARGE SCALE GENOMIC DNA]</scope>
    <source>
        <strain evidence="3 4">XZYJT29</strain>
    </source>
</reference>
<gene>
    <name evidence="3" type="ORF">ACFQMA_10640</name>
</gene>
<feature type="compositionally biased region" description="Low complexity" evidence="1">
    <location>
        <begin position="450"/>
        <end position="492"/>
    </location>
</feature>
<keyword evidence="2" id="KW-1133">Transmembrane helix</keyword>
<keyword evidence="2" id="KW-0472">Membrane</keyword>
<sequence length="540" mass="56053">MVESLRPRRLGAMLALFAVCLSVAALAASAPVVADSHLAIEEDAVEQAHGDVAEFMLSVPQGESVAAVVDGPGGSRELNLSDASGDGRIALSINSYLAGPDATATEVYGVGDGDRLSVEGEATGRLPPGSYRIAAYADGTDSEPADTAGLTLTDRGLGNATVMVAPNGSRERLDSLAAIQRAQERRWLTPTNEVAIGDTFVLRLDVPGVAGAVANESGPTDEARFRRLLAGSNTSLLLSEQMPGPSRPRHHLSLDASNTTTVVADPDNDTYYVAADLAVLPWKYSHSLREGELSFADSPLRYGNTYVPRFLVDNRSRLNPSDISEGSRTGQFAAVGPDAVVTYPGKRDGTLQAAPSSNQVVAGWTTVAPGSTVTVELSNDEGDSFPATRTVRVVQERPPGAEGAVYRYRAEFDLSEAEPGTTFDVDIRSNGTQLNPQDSWDDGPRGFVDPTLAPTATATATPTETALPAPTGTSAQTPIATGTPTATPHADPGVTLTRSQTPTATAGTTTGDGPGFGAVAALLGSLALVAFGCLPGRRDR</sequence>
<dbReference type="NCBIfam" id="NF045517">
    <property type="entry name" value="halo_surf_dom"/>
    <property type="match status" value="1"/>
</dbReference>
<evidence type="ECO:0000256" key="2">
    <source>
        <dbReference type="SAM" id="Phobius"/>
    </source>
</evidence>
<dbReference type="EMBL" id="JBHTAS010000001">
    <property type="protein sequence ID" value="MFC7140285.1"/>
    <property type="molecule type" value="Genomic_DNA"/>
</dbReference>
<name>A0ABD5Y3D0_9EURY</name>